<name>A0AAE1KP01_PETCI</name>
<feature type="domain" description="C2H2-type" evidence="9">
    <location>
        <begin position="321"/>
        <end position="348"/>
    </location>
</feature>
<evidence type="ECO:0000256" key="1">
    <source>
        <dbReference type="ARBA" id="ARBA00022723"/>
    </source>
</evidence>
<dbReference type="GO" id="GO:0000978">
    <property type="term" value="F:RNA polymerase II cis-regulatory region sequence-specific DNA binding"/>
    <property type="evidence" value="ECO:0007669"/>
    <property type="project" value="TreeGrafter"/>
</dbReference>
<evidence type="ECO:0000256" key="4">
    <source>
        <dbReference type="ARBA" id="ARBA00022833"/>
    </source>
</evidence>
<evidence type="ECO:0000256" key="7">
    <source>
        <dbReference type="PROSITE-ProRule" id="PRU00042"/>
    </source>
</evidence>
<feature type="region of interest" description="Disordered" evidence="8">
    <location>
        <begin position="413"/>
        <end position="451"/>
    </location>
</feature>
<dbReference type="Pfam" id="PF13894">
    <property type="entry name" value="zf-C2H2_4"/>
    <property type="match status" value="1"/>
</dbReference>
<keyword evidence="2" id="KW-0677">Repeat</keyword>
<keyword evidence="3 7" id="KW-0863">Zinc-finger</keyword>
<evidence type="ECO:0000313" key="10">
    <source>
        <dbReference type="EMBL" id="KAK3880881.1"/>
    </source>
</evidence>
<feature type="compositionally biased region" description="Basic residues" evidence="8">
    <location>
        <begin position="341"/>
        <end position="352"/>
    </location>
</feature>
<feature type="domain" description="C2H2-type" evidence="9">
    <location>
        <begin position="236"/>
        <end position="264"/>
    </location>
</feature>
<feature type="domain" description="C2H2-type" evidence="9">
    <location>
        <begin position="265"/>
        <end position="292"/>
    </location>
</feature>
<dbReference type="SUPFAM" id="SSF57667">
    <property type="entry name" value="beta-beta-alpha zinc fingers"/>
    <property type="match status" value="2"/>
</dbReference>
<organism evidence="10 11">
    <name type="scientific">Petrolisthes cinctipes</name>
    <name type="common">Flat porcelain crab</name>
    <dbReference type="NCBI Taxonomy" id="88211"/>
    <lineage>
        <taxon>Eukaryota</taxon>
        <taxon>Metazoa</taxon>
        <taxon>Ecdysozoa</taxon>
        <taxon>Arthropoda</taxon>
        <taxon>Crustacea</taxon>
        <taxon>Multicrustacea</taxon>
        <taxon>Malacostraca</taxon>
        <taxon>Eumalacostraca</taxon>
        <taxon>Eucarida</taxon>
        <taxon>Decapoda</taxon>
        <taxon>Pleocyemata</taxon>
        <taxon>Anomura</taxon>
        <taxon>Galatheoidea</taxon>
        <taxon>Porcellanidae</taxon>
        <taxon>Petrolisthes</taxon>
    </lineage>
</organism>
<evidence type="ECO:0000259" key="9">
    <source>
        <dbReference type="PROSITE" id="PS50157"/>
    </source>
</evidence>
<feature type="region of interest" description="Disordered" evidence="8">
    <location>
        <begin position="341"/>
        <end position="366"/>
    </location>
</feature>
<gene>
    <name evidence="10" type="ORF">Pcinc_014657</name>
</gene>
<dbReference type="SMART" id="SM00355">
    <property type="entry name" value="ZnF_C2H2"/>
    <property type="match status" value="4"/>
</dbReference>
<dbReference type="InterPro" id="IPR050527">
    <property type="entry name" value="Snail/Krueppel_Znf"/>
</dbReference>
<feature type="region of interest" description="Disordered" evidence="8">
    <location>
        <begin position="157"/>
        <end position="180"/>
    </location>
</feature>
<comment type="caution">
    <text evidence="10">The sequence shown here is derived from an EMBL/GenBank/DDBJ whole genome shotgun (WGS) entry which is preliminary data.</text>
</comment>
<evidence type="ECO:0000256" key="6">
    <source>
        <dbReference type="ARBA" id="ARBA00037948"/>
    </source>
</evidence>
<dbReference type="GO" id="GO:0000981">
    <property type="term" value="F:DNA-binding transcription factor activity, RNA polymerase II-specific"/>
    <property type="evidence" value="ECO:0007669"/>
    <property type="project" value="TreeGrafter"/>
</dbReference>
<evidence type="ECO:0000313" key="11">
    <source>
        <dbReference type="Proteomes" id="UP001286313"/>
    </source>
</evidence>
<feature type="region of interest" description="Disordered" evidence="8">
    <location>
        <begin position="541"/>
        <end position="561"/>
    </location>
</feature>
<comment type="similarity">
    <text evidence="6">Belongs to the snail C2H2-type zinc-finger protein family.</text>
</comment>
<dbReference type="PANTHER" id="PTHR24388:SF53">
    <property type="entry name" value="CHORION TRANSCRIPTION FACTOR CF2-RELATED"/>
    <property type="match status" value="1"/>
</dbReference>
<dbReference type="PROSITE" id="PS00028">
    <property type="entry name" value="ZINC_FINGER_C2H2_1"/>
    <property type="match status" value="4"/>
</dbReference>
<keyword evidence="1" id="KW-0479">Metal-binding</keyword>
<reference evidence="10" key="1">
    <citation type="submission" date="2023-10" db="EMBL/GenBank/DDBJ databases">
        <title>Genome assemblies of two species of porcelain crab, Petrolisthes cinctipes and Petrolisthes manimaculis (Anomura: Porcellanidae).</title>
        <authorList>
            <person name="Angst P."/>
        </authorList>
    </citation>
    <scope>NUCLEOTIDE SEQUENCE</scope>
    <source>
        <strain evidence="10">PB745_01</strain>
        <tissue evidence="10">Gill</tissue>
    </source>
</reference>
<sequence>MRVVRTKTVYGVGLGELCRLCGTQEDRMLHLDDTFSILGAASSIIRLLGSIAVYLKVQDDCEVLMPKRLCVTCLNMAVDIQTFVNSGLNFQKTTIRQLFPDAKVEEIFSTSFVTESEALPKNLVAGEVPQFVKQDTLTDDITGKQSQGILNSCSVEKDESELPRQETSTVQDHENVPRQSLETECTLDPKSNKEIVLNTGNSTTDSIATNPKCQDTSSTDVSRIAESLKRANKQGYECSECKVVVLCKSSLRRHMTTVHAASNKYTCPHCSKGFNNYQNYQGHVRRHTGERPYGCPHCNKTFTTTKALTRHTATHQATRAHKCPECNKGFLEMCDLKKHLRRHQQRKQQQRIRSRENATPNTTPVDTEMNSINLMVLNDPLLFDQSHQLLDSPGSKVTEVILQHDKLESCKEVNTEPVLEPNSLLEDGNKDRVQEPPSLELPSEGVLTSSTLLSPPPSVSLLAETQVMAPIPEPLDPTQVLNSADIHVHQVVSDGESEVTLPSQDSSGCRSVTDATTMVVLSSIHTPSEFMSVPAAAAAVTAAGPENTSETSNSVIDGDGHQEGQRILSHATW</sequence>
<dbReference type="Gene3D" id="3.30.160.60">
    <property type="entry name" value="Classic Zinc Finger"/>
    <property type="match status" value="3"/>
</dbReference>
<dbReference type="InterPro" id="IPR013087">
    <property type="entry name" value="Znf_C2H2_type"/>
</dbReference>
<keyword evidence="11" id="KW-1185">Reference proteome</keyword>
<proteinExistence type="inferred from homology"/>
<dbReference type="PANTHER" id="PTHR24388">
    <property type="entry name" value="ZINC FINGER PROTEIN"/>
    <property type="match status" value="1"/>
</dbReference>
<dbReference type="EMBL" id="JAWQEG010001277">
    <property type="protein sequence ID" value="KAK3880881.1"/>
    <property type="molecule type" value="Genomic_DNA"/>
</dbReference>
<feature type="compositionally biased region" description="Polar residues" evidence="8">
    <location>
        <begin position="546"/>
        <end position="555"/>
    </location>
</feature>
<dbReference type="FunFam" id="3.30.160.60:FF:000690">
    <property type="entry name" value="Zinc finger protein 354C"/>
    <property type="match status" value="1"/>
</dbReference>
<evidence type="ECO:0000256" key="3">
    <source>
        <dbReference type="ARBA" id="ARBA00022771"/>
    </source>
</evidence>
<dbReference type="InterPro" id="IPR036236">
    <property type="entry name" value="Znf_C2H2_sf"/>
</dbReference>
<keyword evidence="4" id="KW-0862">Zinc</keyword>
<dbReference type="Pfam" id="PF13912">
    <property type="entry name" value="zf-C2H2_6"/>
    <property type="match status" value="2"/>
</dbReference>
<dbReference type="PROSITE" id="PS50157">
    <property type="entry name" value="ZINC_FINGER_C2H2_2"/>
    <property type="match status" value="4"/>
</dbReference>
<feature type="compositionally biased region" description="Polar residues" evidence="8">
    <location>
        <begin position="357"/>
        <end position="366"/>
    </location>
</feature>
<evidence type="ECO:0000256" key="5">
    <source>
        <dbReference type="ARBA" id="ARBA00023242"/>
    </source>
</evidence>
<dbReference type="GO" id="GO:0003682">
    <property type="term" value="F:chromatin binding"/>
    <property type="evidence" value="ECO:0007669"/>
    <property type="project" value="UniProtKB-ARBA"/>
</dbReference>
<keyword evidence="5" id="KW-0539">Nucleus</keyword>
<accession>A0AAE1KP01</accession>
<dbReference type="GO" id="GO:0008270">
    <property type="term" value="F:zinc ion binding"/>
    <property type="evidence" value="ECO:0007669"/>
    <property type="project" value="UniProtKB-KW"/>
</dbReference>
<protein>
    <recommendedName>
        <fullName evidence="9">C2H2-type domain-containing protein</fullName>
    </recommendedName>
</protein>
<dbReference type="Proteomes" id="UP001286313">
    <property type="component" value="Unassembled WGS sequence"/>
</dbReference>
<dbReference type="AlphaFoldDB" id="A0AAE1KP01"/>
<evidence type="ECO:0000256" key="8">
    <source>
        <dbReference type="SAM" id="MobiDB-lite"/>
    </source>
</evidence>
<feature type="domain" description="C2H2-type" evidence="9">
    <location>
        <begin position="293"/>
        <end position="320"/>
    </location>
</feature>
<evidence type="ECO:0000256" key="2">
    <source>
        <dbReference type="ARBA" id="ARBA00022737"/>
    </source>
</evidence>